<feature type="compositionally biased region" description="Low complexity" evidence="1">
    <location>
        <begin position="7"/>
        <end position="20"/>
    </location>
</feature>
<evidence type="ECO:0000313" key="2">
    <source>
        <dbReference type="EMBL" id="RPA70664.1"/>
    </source>
</evidence>
<keyword evidence="3" id="KW-1185">Reference proteome</keyword>
<dbReference type="EMBL" id="ML120149">
    <property type="protein sequence ID" value="RPA70664.1"/>
    <property type="molecule type" value="Genomic_DNA"/>
</dbReference>
<organism evidence="2 3">
    <name type="scientific">Ascobolus immersus RN42</name>
    <dbReference type="NCBI Taxonomy" id="1160509"/>
    <lineage>
        <taxon>Eukaryota</taxon>
        <taxon>Fungi</taxon>
        <taxon>Dikarya</taxon>
        <taxon>Ascomycota</taxon>
        <taxon>Pezizomycotina</taxon>
        <taxon>Pezizomycetes</taxon>
        <taxon>Pezizales</taxon>
        <taxon>Ascobolaceae</taxon>
        <taxon>Ascobolus</taxon>
    </lineage>
</organism>
<reference evidence="2 3" key="1">
    <citation type="journal article" date="2018" name="Nat. Ecol. Evol.">
        <title>Pezizomycetes genomes reveal the molecular basis of ectomycorrhizal truffle lifestyle.</title>
        <authorList>
            <person name="Murat C."/>
            <person name="Payen T."/>
            <person name="Noel B."/>
            <person name="Kuo A."/>
            <person name="Morin E."/>
            <person name="Chen J."/>
            <person name="Kohler A."/>
            <person name="Krizsan K."/>
            <person name="Balestrini R."/>
            <person name="Da Silva C."/>
            <person name="Montanini B."/>
            <person name="Hainaut M."/>
            <person name="Levati E."/>
            <person name="Barry K.W."/>
            <person name="Belfiori B."/>
            <person name="Cichocki N."/>
            <person name="Clum A."/>
            <person name="Dockter R.B."/>
            <person name="Fauchery L."/>
            <person name="Guy J."/>
            <person name="Iotti M."/>
            <person name="Le Tacon F."/>
            <person name="Lindquist E.A."/>
            <person name="Lipzen A."/>
            <person name="Malagnac F."/>
            <person name="Mello A."/>
            <person name="Molinier V."/>
            <person name="Miyauchi S."/>
            <person name="Poulain J."/>
            <person name="Riccioni C."/>
            <person name="Rubini A."/>
            <person name="Sitrit Y."/>
            <person name="Splivallo R."/>
            <person name="Traeger S."/>
            <person name="Wang M."/>
            <person name="Zifcakova L."/>
            <person name="Wipf D."/>
            <person name="Zambonelli A."/>
            <person name="Paolocci F."/>
            <person name="Nowrousian M."/>
            <person name="Ottonello S."/>
            <person name="Baldrian P."/>
            <person name="Spatafora J.W."/>
            <person name="Henrissat B."/>
            <person name="Nagy L.G."/>
            <person name="Aury J.M."/>
            <person name="Wincker P."/>
            <person name="Grigoriev I.V."/>
            <person name="Bonfante P."/>
            <person name="Martin F.M."/>
        </authorList>
    </citation>
    <scope>NUCLEOTIDE SEQUENCE [LARGE SCALE GENOMIC DNA]</scope>
    <source>
        <strain evidence="2 3">RN42</strain>
    </source>
</reference>
<evidence type="ECO:0000313" key="3">
    <source>
        <dbReference type="Proteomes" id="UP000275078"/>
    </source>
</evidence>
<feature type="non-terminal residue" evidence="2">
    <location>
        <position position="257"/>
    </location>
</feature>
<accession>A0A3N4HLW5</accession>
<evidence type="ECO:0000256" key="1">
    <source>
        <dbReference type="SAM" id="MobiDB-lite"/>
    </source>
</evidence>
<name>A0A3N4HLW5_ASCIM</name>
<gene>
    <name evidence="2" type="ORF">BJ508DRAFT_347909</name>
</gene>
<proteinExistence type="predicted"/>
<sequence>MSSIPMQTIPATQATAPANQPMDPQVLALLARAETRWPSITPVNAKPCRIEHVAKRKPTEPVLSFRKFFEKETYRYEPRCVSCRRKNKECRVQRSPSPNTEVKCGFLVLSRSEGDKVEEPKPEEVESEIEFDVGGEDFETWRLRVFANEGAIMEEDLGKMEELLQEDREFEEGVSNIWGTFHESNNRMEKMLVHARGQESIIDRLWEELKECKKEVKTLRAGKERDKKEIEKWRKLAKGKSVAKEKDELIARFKDWL</sequence>
<feature type="region of interest" description="Disordered" evidence="1">
    <location>
        <begin position="1"/>
        <end position="20"/>
    </location>
</feature>
<protein>
    <submittedName>
        <fullName evidence="2">Uncharacterized protein</fullName>
    </submittedName>
</protein>
<dbReference type="AlphaFoldDB" id="A0A3N4HLW5"/>
<dbReference type="Proteomes" id="UP000275078">
    <property type="component" value="Unassembled WGS sequence"/>
</dbReference>